<evidence type="ECO:0000313" key="3">
    <source>
        <dbReference type="EMBL" id="AYJ22319.1"/>
    </source>
</evidence>
<keyword evidence="3" id="KW-0934">Plastid</keyword>
<evidence type="ECO:0008006" key="4">
    <source>
        <dbReference type="Google" id="ProtNLM"/>
    </source>
</evidence>
<feature type="domain" description="Reverse transcriptase N-terminal" evidence="2">
    <location>
        <begin position="7"/>
        <end position="53"/>
    </location>
</feature>
<name>A0A3B8CL99_9CHLO</name>
<feature type="domain" description="Group II intron maturase-specific" evidence="1">
    <location>
        <begin position="293"/>
        <end position="355"/>
    </location>
</feature>
<geneLocation type="chloroplast" evidence="3"/>
<gene>
    <name evidence="3" type="primary">orf386</name>
</gene>
<evidence type="ECO:0000259" key="2">
    <source>
        <dbReference type="Pfam" id="PF13655"/>
    </source>
</evidence>
<keyword evidence="3" id="KW-0150">Chloroplast</keyword>
<dbReference type="EMBL" id="MH591114">
    <property type="protein sequence ID" value="AYJ22319.1"/>
    <property type="molecule type" value="Genomic_DNA"/>
</dbReference>
<dbReference type="InterPro" id="IPR013597">
    <property type="entry name" value="Mat_intron_G2"/>
</dbReference>
<dbReference type="Pfam" id="PF08388">
    <property type="entry name" value="GIIM"/>
    <property type="match status" value="1"/>
</dbReference>
<proteinExistence type="predicted"/>
<dbReference type="AlphaFoldDB" id="A0A3B8CL99"/>
<dbReference type="Pfam" id="PF13655">
    <property type="entry name" value="RVT_N"/>
    <property type="match status" value="1"/>
</dbReference>
<reference evidence="3" key="2">
    <citation type="journal article" date="2019" name="Mol. Phylogenet. Evol.">
        <title>Reassessment of the classification of bryopsidales (chlorophyta) based on chloroplast phylogenomic analyses.</title>
        <authorList>
            <person name="Cremen M.C."/>
            <person name="Leliaert F."/>
            <person name="West J."/>
            <person name="Lam D.W."/>
            <person name="Shimada S."/>
            <person name="Lopez-Bautista J.M."/>
            <person name="Verbruggen H."/>
        </authorList>
    </citation>
    <scope>NUCLEOTIDE SEQUENCE</scope>
</reference>
<dbReference type="InterPro" id="IPR025960">
    <property type="entry name" value="RVT_N"/>
</dbReference>
<evidence type="ECO:0000259" key="1">
    <source>
        <dbReference type="Pfam" id="PF08388"/>
    </source>
</evidence>
<sequence>MNHIISWHNINWKMINYYVTKIQIEISKSSKDGNLIKVRNFQKLLLTSKYYLIKCIEESIKQTDENKEKLFLKFLYKYNWNLKFKYYKNINLESNLSLDNQIFKTLIKNILEPEWDGIIGFSVKKITYNLCEILNSEKYLYLFETKIIGILKLEFIEFSLSEFPAKDLLLKLLKLKLIDSSNDLKSLLFNICLFKIKSSIILKNATIIYYKTNLLIISKKKKYIFYTKNIIDIHLKKYGLKLVSYKLIDIKDQNFQFIGFQLKKKYIYMLIEPSVNAKKQMIFHLSKIWKFYYGRPCYEVINAINNYIIRWKNYYKFCNINYSNQLDKILFYQALHFAKRTHPKKGTGWIIKKYFKKSLNNKWIFFDTDPKYGIIMLNIFENEKLN</sequence>
<accession>A0A3B8CL99</accession>
<organism evidence="3">
    <name type="scientific">Avrainvillea sp. HV04061</name>
    <dbReference type="NCBI Taxonomy" id="2364086"/>
    <lineage>
        <taxon>Eukaryota</taxon>
        <taxon>Viridiplantae</taxon>
        <taxon>Chlorophyta</taxon>
        <taxon>core chlorophytes</taxon>
        <taxon>Ulvophyceae</taxon>
        <taxon>TCBD clade</taxon>
        <taxon>Bryopsidales</taxon>
        <taxon>Halimedineae</taxon>
        <taxon>Dichotomosiphonaceae</taxon>
        <taxon>Avrainvillea</taxon>
    </lineage>
</organism>
<reference evidence="3" key="1">
    <citation type="submission" date="2018-07" db="EMBL/GenBank/DDBJ databases">
        <authorList>
            <person name="Cremen M.C."/>
            <person name="Leliaert F."/>
            <person name="West J."/>
            <person name="Lam D.W."/>
            <person name="Shimada S."/>
            <person name="Lopez-Bautista J.M."/>
            <person name="Verbruggen H."/>
        </authorList>
    </citation>
    <scope>NUCLEOTIDE SEQUENCE</scope>
</reference>
<protein>
    <recommendedName>
        <fullName evidence="4">Reverse transcriptase N-terminal domain-containing protein</fullName>
    </recommendedName>
</protein>